<accession>A0A6N4STS0</accession>
<evidence type="ECO:0000313" key="1">
    <source>
        <dbReference type="EMBL" id="ABG59624.1"/>
    </source>
</evidence>
<reference evidence="1 2" key="1">
    <citation type="journal article" date="2007" name="Appl. Environ. Microbiol.">
        <title>Genome sequence of the cellulolytic gliding bacterium Cytophaga hutchinsonii.</title>
        <authorList>
            <person name="Xie G."/>
            <person name="Bruce D.C."/>
            <person name="Challacombe J.F."/>
            <person name="Chertkov O."/>
            <person name="Detter J.C."/>
            <person name="Gilna P."/>
            <person name="Han C.S."/>
            <person name="Lucas S."/>
            <person name="Misra M."/>
            <person name="Myers G.L."/>
            <person name="Richardson P."/>
            <person name="Tapia R."/>
            <person name="Thayer N."/>
            <person name="Thompson L.S."/>
            <person name="Brettin T.S."/>
            <person name="Henrissat B."/>
            <person name="Wilson D.B."/>
            <person name="McBride M.J."/>
        </authorList>
    </citation>
    <scope>NUCLEOTIDE SEQUENCE [LARGE SCALE GENOMIC DNA]</scope>
    <source>
        <strain evidence="2">ATCC 33406 / DSM 1761 / CIP 103989 / NBRC 15051 / NCIMB 9469 / D465</strain>
    </source>
</reference>
<organism evidence="1 2">
    <name type="scientific">Cytophaga hutchinsonii (strain ATCC 33406 / DSM 1761 / CIP 103989 / NBRC 15051 / NCIMB 9469 / D465)</name>
    <dbReference type="NCBI Taxonomy" id="269798"/>
    <lineage>
        <taxon>Bacteria</taxon>
        <taxon>Pseudomonadati</taxon>
        <taxon>Bacteroidota</taxon>
        <taxon>Cytophagia</taxon>
        <taxon>Cytophagales</taxon>
        <taxon>Cytophagaceae</taxon>
        <taxon>Cytophaga</taxon>
    </lineage>
</organism>
<protein>
    <submittedName>
        <fullName evidence="1">Uncharacterized protein</fullName>
    </submittedName>
</protein>
<dbReference type="RefSeq" id="WP_011585738.1">
    <property type="nucleotide sequence ID" value="NC_008255.1"/>
</dbReference>
<dbReference type="AlphaFoldDB" id="A0A6N4STS0"/>
<proteinExistence type="predicted"/>
<dbReference type="EMBL" id="CP000383">
    <property type="protein sequence ID" value="ABG59624.1"/>
    <property type="molecule type" value="Genomic_DNA"/>
</dbReference>
<dbReference type="KEGG" id="chu:CHU_2366"/>
<dbReference type="Proteomes" id="UP000001822">
    <property type="component" value="Chromosome"/>
</dbReference>
<gene>
    <name evidence="1" type="ordered locus">CHU_2366</name>
</gene>
<dbReference type="OrthoDB" id="975154at2"/>
<keyword evidence="2" id="KW-1185">Reference proteome</keyword>
<evidence type="ECO:0000313" key="2">
    <source>
        <dbReference type="Proteomes" id="UP000001822"/>
    </source>
</evidence>
<name>A0A6N4STS0_CYTH3</name>
<sequence length="639" mass="74964">MYILQIKQPADTWVVAICQIKEDAVAYLNTLPAEIQADAILNKIPFEYFPFILIENTQTTPDSESYFEYDDFEALQKRIDTAREHKADSEEHIYFNYYYISEPYSQIVSEENFMKYLRHTAVTNYVLNKPYPVSLFHEEIKKNVNNYDIDRLDQLCELTETRFTSALEKEDLAINGYESLFWDMNYDYACGKLTDAGISYLIPIVEKMELLSGEKKWMQRSAALHILLERSIKENPSASVSILTDTVEAFEQYLRISPEDALEIHRLLSTAYRWMMEADAENALNHWQHAVSEINKAIGLSPEEASWSSLLELLYLFTEDDNILAAQKGMQKKVQHQIQALEQQYGAAIAYAFALAYKHLYEFLEWNKREDRFPELNALIWAEKALAYTPEQATRMDAHQAADFFNAIGLKTKRIDFLLKAQSIYERILNTYDDAAFEVYYIASIWKQIAHIHLENRDHTLADIAIKQAQALYKKHLSLVKCNRSTHIHYAEFMEYCCNYEGTIDKPTVAELKLVADEIEIESEGFLGYPYELLMRIALFEHDEEQAILQCTKSLILHERCAESMFYKLYEEFKDSSFKKLDAFLDETKSFMEDVHANYYYDPQVKWKKLRTMNGDELIEYWEQRKKEIRNLPPFIKAD</sequence>